<name>A0ACD3ALZ6_9AGAR</name>
<keyword evidence="2" id="KW-1185">Reference proteome</keyword>
<gene>
    <name evidence="1" type="ORF">BDN72DRAFT_961539</name>
</gene>
<dbReference type="EMBL" id="ML208395">
    <property type="protein sequence ID" value="TFK66756.1"/>
    <property type="molecule type" value="Genomic_DNA"/>
</dbReference>
<evidence type="ECO:0000313" key="2">
    <source>
        <dbReference type="Proteomes" id="UP000308600"/>
    </source>
</evidence>
<reference evidence="1 2" key="1">
    <citation type="journal article" date="2019" name="Nat. Ecol. Evol.">
        <title>Megaphylogeny resolves global patterns of mushroom evolution.</title>
        <authorList>
            <person name="Varga T."/>
            <person name="Krizsan K."/>
            <person name="Foldi C."/>
            <person name="Dima B."/>
            <person name="Sanchez-Garcia M."/>
            <person name="Sanchez-Ramirez S."/>
            <person name="Szollosi G.J."/>
            <person name="Szarkandi J.G."/>
            <person name="Papp V."/>
            <person name="Albert L."/>
            <person name="Andreopoulos W."/>
            <person name="Angelini C."/>
            <person name="Antonin V."/>
            <person name="Barry K.W."/>
            <person name="Bougher N.L."/>
            <person name="Buchanan P."/>
            <person name="Buyck B."/>
            <person name="Bense V."/>
            <person name="Catcheside P."/>
            <person name="Chovatia M."/>
            <person name="Cooper J."/>
            <person name="Damon W."/>
            <person name="Desjardin D."/>
            <person name="Finy P."/>
            <person name="Geml J."/>
            <person name="Haridas S."/>
            <person name="Hughes K."/>
            <person name="Justo A."/>
            <person name="Karasinski D."/>
            <person name="Kautmanova I."/>
            <person name="Kiss B."/>
            <person name="Kocsube S."/>
            <person name="Kotiranta H."/>
            <person name="LaButti K.M."/>
            <person name="Lechner B.E."/>
            <person name="Liimatainen K."/>
            <person name="Lipzen A."/>
            <person name="Lukacs Z."/>
            <person name="Mihaltcheva S."/>
            <person name="Morgado L.N."/>
            <person name="Niskanen T."/>
            <person name="Noordeloos M.E."/>
            <person name="Ohm R.A."/>
            <person name="Ortiz-Santana B."/>
            <person name="Ovrebo C."/>
            <person name="Racz N."/>
            <person name="Riley R."/>
            <person name="Savchenko A."/>
            <person name="Shiryaev A."/>
            <person name="Soop K."/>
            <person name="Spirin V."/>
            <person name="Szebenyi C."/>
            <person name="Tomsovsky M."/>
            <person name="Tulloss R.E."/>
            <person name="Uehling J."/>
            <person name="Grigoriev I.V."/>
            <person name="Vagvolgyi C."/>
            <person name="Papp T."/>
            <person name="Martin F.M."/>
            <person name="Miettinen O."/>
            <person name="Hibbett D.S."/>
            <person name="Nagy L.G."/>
        </authorList>
    </citation>
    <scope>NUCLEOTIDE SEQUENCE [LARGE SCALE GENOMIC DNA]</scope>
    <source>
        <strain evidence="1 2">NL-1719</strain>
    </source>
</reference>
<sequence>MHDSCITQTPASKLAEIEKLDDEIRSLTIRLCILKSERNSLTTTYALPAEILGEIFTVVQEESRYHDDSDSDLDDSSRTRSSSSVHGQFSWLSVTCVSQHWRRVAVECPQLWRDIRVGTYPAPIIQTFLERSGGTSLSVTIPSSQRACHGIELADVFAETSRIERLEFSFSNKSLVGMLPQLVSTPAPKLRSLYITGQGTIPDNIFHSATPQLRSLSLSSCRFNLTSPLFMTDLTSLDISGCQAASRIEWLNALRRMPRLSHLNIAFSFTDKTHVPVPKHFDLVPLLQLSQLVIKGYLFHADPDFFSHLTFSSQTSINLISQLWTEYPIPPLAAFLQGHRQSCCDRDTSPAVTQIKTINLIGDRHIIRFGAHTDGHKPYLAVKIRIMVPYLSGWRETPMADIVLLPIFLATSFTTNSDVQEEGWKMLSDRVPHLQEISVSNLAAQSFMSVLGAGDIDSLDPNGEWRAMRGGMEAGRVVRSLDHNEEMITLGRDAGHQVFRSLKSVNLYDHSLLKLREDIINALSARCINGLPIECIRFSRHAQHDEEFDFDLKGLIVFNPRSSSPDVVFPDDERVSINVVDFLQAEYGSYLQARFHRNL</sequence>
<accession>A0ACD3ALZ6</accession>
<organism evidence="1 2">
    <name type="scientific">Pluteus cervinus</name>
    <dbReference type="NCBI Taxonomy" id="181527"/>
    <lineage>
        <taxon>Eukaryota</taxon>
        <taxon>Fungi</taxon>
        <taxon>Dikarya</taxon>
        <taxon>Basidiomycota</taxon>
        <taxon>Agaricomycotina</taxon>
        <taxon>Agaricomycetes</taxon>
        <taxon>Agaricomycetidae</taxon>
        <taxon>Agaricales</taxon>
        <taxon>Pluteineae</taxon>
        <taxon>Pluteaceae</taxon>
        <taxon>Pluteus</taxon>
    </lineage>
</organism>
<dbReference type="Proteomes" id="UP000308600">
    <property type="component" value="Unassembled WGS sequence"/>
</dbReference>
<protein>
    <submittedName>
        <fullName evidence="1">Uncharacterized protein</fullName>
    </submittedName>
</protein>
<proteinExistence type="predicted"/>
<evidence type="ECO:0000313" key="1">
    <source>
        <dbReference type="EMBL" id="TFK66756.1"/>
    </source>
</evidence>